<reference evidence="3" key="1">
    <citation type="journal article" date="2019" name="Int. J. Syst. Evol. Microbiol.">
        <title>The Global Catalogue of Microorganisms (GCM) 10K type strain sequencing project: providing services to taxonomists for standard genome sequencing and annotation.</title>
        <authorList>
            <consortium name="The Broad Institute Genomics Platform"/>
            <consortium name="The Broad Institute Genome Sequencing Center for Infectious Disease"/>
            <person name="Wu L."/>
            <person name="Ma J."/>
        </authorList>
    </citation>
    <scope>NUCLEOTIDE SEQUENCE [LARGE SCALE GENOMIC DNA]</scope>
    <source>
        <strain evidence="3">JCM 3389</strain>
    </source>
</reference>
<organism evidence="2 3">
    <name type="scientific">Flagellimonas iocasae</name>
    <dbReference type="NCBI Taxonomy" id="2055905"/>
    <lineage>
        <taxon>Bacteria</taxon>
        <taxon>Pseudomonadati</taxon>
        <taxon>Bacteroidota</taxon>
        <taxon>Flavobacteriia</taxon>
        <taxon>Flavobacteriales</taxon>
        <taxon>Flavobacteriaceae</taxon>
        <taxon>Flagellimonas</taxon>
    </lineage>
</organism>
<feature type="transmembrane region" description="Helical" evidence="1">
    <location>
        <begin position="6"/>
        <end position="34"/>
    </location>
</feature>
<name>A0ABW4XW25_9FLAO</name>
<evidence type="ECO:0000313" key="2">
    <source>
        <dbReference type="EMBL" id="MFD2099771.1"/>
    </source>
</evidence>
<keyword evidence="1" id="KW-1133">Transmembrane helix</keyword>
<evidence type="ECO:0000256" key="1">
    <source>
        <dbReference type="SAM" id="Phobius"/>
    </source>
</evidence>
<protein>
    <submittedName>
        <fullName evidence="2">Uncharacterized protein</fullName>
    </submittedName>
</protein>
<dbReference type="Proteomes" id="UP001597342">
    <property type="component" value="Unassembled WGS sequence"/>
</dbReference>
<keyword evidence="1" id="KW-0812">Transmembrane</keyword>
<gene>
    <name evidence="2" type="ORF">ACFSJE_08315</name>
</gene>
<keyword evidence="1" id="KW-0472">Membrane</keyword>
<keyword evidence="3" id="KW-1185">Reference proteome</keyword>
<accession>A0ABW4XW25</accession>
<sequence length="198" mass="23205">MKTQKIVIIVGVILVIAIVGLLVYLFALSSAYTLNKPYKRPFYIVTEPIVVKKILLPKGTKIIYEKQYFWEKQEQKKPRNEKDIIQISFREGTTINWGGVPITSMVRFYNSEMKGFTVYPDFDTLNKETRFSALWQNCDDGLGITIADEDDWSCNKENILDVESCGVNYQRYFKEDDNQQKYLDDLYHELMLIKDQNL</sequence>
<dbReference type="EMBL" id="JBHUHU010000003">
    <property type="protein sequence ID" value="MFD2099771.1"/>
    <property type="molecule type" value="Genomic_DNA"/>
</dbReference>
<proteinExistence type="predicted"/>
<comment type="caution">
    <text evidence="2">The sequence shown here is derived from an EMBL/GenBank/DDBJ whole genome shotgun (WGS) entry which is preliminary data.</text>
</comment>
<dbReference type="RefSeq" id="WP_379830526.1">
    <property type="nucleotide sequence ID" value="NZ_JBHUHU010000003.1"/>
</dbReference>
<evidence type="ECO:0000313" key="3">
    <source>
        <dbReference type="Proteomes" id="UP001597342"/>
    </source>
</evidence>